<feature type="compositionally biased region" description="Polar residues" evidence="1">
    <location>
        <begin position="274"/>
        <end position="293"/>
    </location>
</feature>
<reference evidence="2 3" key="1">
    <citation type="journal article" date="2023" name="Arcadia Sci">
        <title>De novo assembly of a long-read Amblyomma americanum tick genome.</title>
        <authorList>
            <person name="Chou S."/>
            <person name="Poskanzer K.E."/>
            <person name="Rollins M."/>
            <person name="Thuy-Boun P.S."/>
        </authorList>
    </citation>
    <scope>NUCLEOTIDE SEQUENCE [LARGE SCALE GENOMIC DNA]</scope>
    <source>
        <strain evidence="2">F_SG_1</strain>
        <tissue evidence="2">Salivary glands</tissue>
    </source>
</reference>
<feature type="region of interest" description="Disordered" evidence="1">
    <location>
        <begin position="142"/>
        <end position="443"/>
    </location>
</feature>
<evidence type="ECO:0000313" key="3">
    <source>
        <dbReference type="Proteomes" id="UP001321473"/>
    </source>
</evidence>
<evidence type="ECO:0000313" key="2">
    <source>
        <dbReference type="EMBL" id="KAK8779075.1"/>
    </source>
</evidence>
<organism evidence="2 3">
    <name type="scientific">Amblyomma americanum</name>
    <name type="common">Lone star tick</name>
    <dbReference type="NCBI Taxonomy" id="6943"/>
    <lineage>
        <taxon>Eukaryota</taxon>
        <taxon>Metazoa</taxon>
        <taxon>Ecdysozoa</taxon>
        <taxon>Arthropoda</taxon>
        <taxon>Chelicerata</taxon>
        <taxon>Arachnida</taxon>
        <taxon>Acari</taxon>
        <taxon>Parasitiformes</taxon>
        <taxon>Ixodida</taxon>
        <taxon>Ixodoidea</taxon>
        <taxon>Ixodidae</taxon>
        <taxon>Amblyomminae</taxon>
        <taxon>Amblyomma</taxon>
    </lineage>
</organism>
<feature type="compositionally biased region" description="Polar residues" evidence="1">
    <location>
        <begin position="431"/>
        <end position="441"/>
    </location>
</feature>
<accession>A0AAQ4EWT5</accession>
<protein>
    <submittedName>
        <fullName evidence="2">Uncharacterized protein</fullName>
    </submittedName>
</protein>
<keyword evidence="3" id="KW-1185">Reference proteome</keyword>
<feature type="region of interest" description="Disordered" evidence="1">
    <location>
        <begin position="486"/>
        <end position="585"/>
    </location>
</feature>
<feature type="compositionally biased region" description="Low complexity" evidence="1">
    <location>
        <begin position="199"/>
        <end position="209"/>
    </location>
</feature>
<feature type="compositionally biased region" description="Low complexity" evidence="1">
    <location>
        <begin position="219"/>
        <end position="272"/>
    </location>
</feature>
<feature type="region of interest" description="Disordered" evidence="1">
    <location>
        <begin position="1"/>
        <end position="114"/>
    </location>
</feature>
<feature type="compositionally biased region" description="Polar residues" evidence="1">
    <location>
        <begin position="11"/>
        <end position="28"/>
    </location>
</feature>
<feature type="region of interest" description="Disordered" evidence="1">
    <location>
        <begin position="648"/>
        <end position="672"/>
    </location>
</feature>
<feature type="compositionally biased region" description="Basic and acidic residues" evidence="1">
    <location>
        <begin position="826"/>
        <end position="837"/>
    </location>
</feature>
<sequence length="857" mass="94115">MPGVDTEPRPSSKSQAEAISQSRTAPEDQSSDSDVLYLGVSRKSTSPNPEHSGGENRALMLSEAGKAPESSRSVDGNIGHSMGSEKPRSSGPEPINLSDAARRGEPYGAPPREHYSFFQPHAFVMADHQRWLEERRYHDMMNARGSLMQPRHLPPPPQTSLELSQRRLSGGAQLLPNRLESQQQYRPAPAPERPSTLRQVPPSQQGPSPHQAPPPQQPSPSHQSPLSQQTPHHAQLAQQLAQSHQPPPSHQAQFPHQVAQPHQPSPSHQMQMLHQVQLSHQVPLSRQAQQLHQTPPYYPMPRAHQAQPTSQPFQPLPALTRDTSPRSGRPDLYPAQQRYKSAEQPYGVSPHAQQMGTYGGPQAAKRSPEPAAKSGPPSSSSAYMKDGKADSLYKEPTVSRPERPGPAPLQQAPTNAKPPSSSPHGQHPESVGSSSQASSLKTEMEMLKDELKYLDALAAQKEAEYEKVVHTRAEKLKTLNQLEAKYKRSLEQPQSYPKEDLRYPAGMEVRQRQSPIAPSDKSSPLQDDTKATSRQRSGSSGGSGQQKPSPPSLSSPLAKTSPAHQPVPGLIPYQLSHPQQTRQPLPLPPHANIALNMPLIGAGMFNMRNMELQRDFGPMMAQPHNAAMVPGYGRPYYPLERAKHPTLHPMEAPKPPVKRKYSPAGAGLPQANGDMRASAQRATMAPAGHRQREPEKVTAPLSQEHRQWLQAVKSRETAGEPPGYPAGVQSAFQTYNFFPNRRILPEDLPLSPAMTNAAWSNYTEGIHEQYALQMAKQSLYPNHPAWGGLEKQQRSSEAAAAAMLGREAPAKRLSREEPVMHQMAKERLTMRPGEKPPAHTAPLGSQAPPHEQALPSQ</sequence>
<feature type="non-terminal residue" evidence="2">
    <location>
        <position position="857"/>
    </location>
</feature>
<feature type="compositionally biased region" description="Basic and acidic residues" evidence="1">
    <location>
        <begin position="1"/>
        <end position="10"/>
    </location>
</feature>
<dbReference type="Proteomes" id="UP001321473">
    <property type="component" value="Unassembled WGS sequence"/>
</dbReference>
<feature type="compositionally biased region" description="Low complexity" evidence="1">
    <location>
        <begin position="369"/>
        <end position="382"/>
    </location>
</feature>
<gene>
    <name evidence="2" type="ORF">V5799_019583</name>
</gene>
<dbReference type="EMBL" id="JARKHS020010193">
    <property type="protein sequence ID" value="KAK8779075.1"/>
    <property type="molecule type" value="Genomic_DNA"/>
</dbReference>
<comment type="caution">
    <text evidence="2">The sequence shown here is derived from an EMBL/GenBank/DDBJ whole genome shotgun (WGS) entry which is preliminary data.</text>
</comment>
<feature type="compositionally biased region" description="Polar residues" evidence="1">
    <location>
        <begin position="411"/>
        <end position="424"/>
    </location>
</feature>
<feature type="compositionally biased region" description="Polar residues" evidence="1">
    <location>
        <begin position="512"/>
        <end position="526"/>
    </location>
</feature>
<feature type="region of interest" description="Disordered" evidence="1">
    <location>
        <begin position="826"/>
        <end position="857"/>
    </location>
</feature>
<name>A0AAQ4EWT5_AMBAM</name>
<feature type="compositionally biased region" description="Basic and acidic residues" evidence="1">
    <location>
        <begin position="100"/>
        <end position="114"/>
    </location>
</feature>
<proteinExistence type="predicted"/>
<dbReference type="AlphaFoldDB" id="A0AAQ4EWT5"/>
<evidence type="ECO:0000256" key="1">
    <source>
        <dbReference type="SAM" id="MobiDB-lite"/>
    </source>
</evidence>